<accession>A0AA38CLM4</accession>
<dbReference type="GO" id="GO:0043161">
    <property type="term" value="P:proteasome-mediated ubiquitin-dependent protein catabolic process"/>
    <property type="evidence" value="ECO:0007669"/>
    <property type="project" value="TreeGrafter"/>
</dbReference>
<dbReference type="GO" id="GO:0043130">
    <property type="term" value="F:ubiquitin binding"/>
    <property type="evidence" value="ECO:0007669"/>
    <property type="project" value="TreeGrafter"/>
</dbReference>
<dbReference type="InterPro" id="IPR011989">
    <property type="entry name" value="ARM-like"/>
</dbReference>
<dbReference type="PANTHER" id="PTHR19849">
    <property type="entry name" value="PHOSPHOLIPASE A-2-ACTIVATING PROTEIN"/>
    <property type="match status" value="1"/>
</dbReference>
<keyword evidence="2" id="KW-0963">Cytoplasm</keyword>
<feature type="domain" description="PFU" evidence="5">
    <location>
        <begin position="1"/>
        <end position="86"/>
    </location>
</feature>
<evidence type="ECO:0000256" key="1">
    <source>
        <dbReference type="ARBA" id="ARBA00004496"/>
    </source>
</evidence>
<dbReference type="GO" id="GO:0010992">
    <property type="term" value="P:ubiquitin recycling"/>
    <property type="evidence" value="ECO:0007669"/>
    <property type="project" value="TreeGrafter"/>
</dbReference>
<dbReference type="Pfam" id="PF08324">
    <property type="entry name" value="PUL"/>
    <property type="match status" value="1"/>
</dbReference>
<evidence type="ECO:0000256" key="3">
    <source>
        <dbReference type="ARBA" id="ARBA00022574"/>
    </source>
</evidence>
<dbReference type="Gene3D" id="3.10.20.870">
    <property type="entry name" value="PFU (PLAA family ubiquitin binding), C-terminal domain"/>
    <property type="match status" value="1"/>
</dbReference>
<dbReference type="PROSITE" id="PS51396">
    <property type="entry name" value="PUL"/>
    <property type="match status" value="1"/>
</dbReference>
<dbReference type="GO" id="GO:0005634">
    <property type="term" value="C:nucleus"/>
    <property type="evidence" value="ECO:0007669"/>
    <property type="project" value="TreeGrafter"/>
</dbReference>
<keyword evidence="4" id="KW-0677">Repeat</keyword>
<dbReference type="GO" id="GO:0005737">
    <property type="term" value="C:cytoplasm"/>
    <property type="evidence" value="ECO:0007669"/>
    <property type="project" value="UniProtKB-SubCell"/>
</dbReference>
<dbReference type="Proteomes" id="UP000824469">
    <property type="component" value="Unassembled WGS sequence"/>
</dbReference>
<dbReference type="Gene3D" id="1.25.10.10">
    <property type="entry name" value="Leucine-rich Repeat Variant"/>
    <property type="match status" value="1"/>
</dbReference>
<keyword evidence="3" id="KW-0853">WD repeat</keyword>
<evidence type="ECO:0000259" key="5">
    <source>
        <dbReference type="PROSITE" id="PS51394"/>
    </source>
</evidence>
<dbReference type="PANTHER" id="PTHR19849:SF0">
    <property type="entry name" value="PHOSPHOLIPASE A-2-ACTIVATING PROTEIN"/>
    <property type="match status" value="1"/>
</dbReference>
<dbReference type="InterPro" id="IPR038122">
    <property type="entry name" value="PFU_sf"/>
</dbReference>
<feature type="non-terminal residue" evidence="7">
    <location>
        <position position="230"/>
    </location>
</feature>
<comment type="subcellular location">
    <subcellularLocation>
        <location evidence="1">Cytoplasm</location>
    </subcellularLocation>
</comment>
<evidence type="ECO:0000256" key="2">
    <source>
        <dbReference type="ARBA" id="ARBA00022490"/>
    </source>
</evidence>
<comment type="caution">
    <text evidence="7">The sequence shown here is derived from an EMBL/GenBank/DDBJ whole genome shotgun (WGS) entry which is preliminary data.</text>
</comment>
<name>A0AA38CLM4_TAXCH</name>
<dbReference type="InterPro" id="IPR013535">
    <property type="entry name" value="PUL_dom"/>
</dbReference>
<feature type="domain" description="PUL" evidence="6">
    <location>
        <begin position="116"/>
        <end position="230"/>
    </location>
</feature>
<keyword evidence="8" id="KW-1185">Reference proteome</keyword>
<dbReference type="EMBL" id="JAHRHJ020000009">
    <property type="protein sequence ID" value="KAH9302955.1"/>
    <property type="molecule type" value="Genomic_DNA"/>
</dbReference>
<evidence type="ECO:0000256" key="4">
    <source>
        <dbReference type="ARBA" id="ARBA00022737"/>
    </source>
</evidence>
<sequence>IGEVVDGPGDVQGRKTLDGVAYDYVFDVDIGDGEPIRKLPHNHGDNPYYVSEQWLLKEGLPMAYREQVVEFILKNTGQANVRLDNSFVDPYTGANAYVPGQPSSLFSGQTQRYSFKHIPKRGMLLIDTAQFDGILRKITEFSSTLASDEGQRSYSLNDGELARLNTMVAILKDTSHYHTSNFADIDVNILVKLLTSWPTQMLFPVLDIVKMMVLHPHGANLFLQCLQSGN</sequence>
<evidence type="ECO:0000313" key="8">
    <source>
        <dbReference type="Proteomes" id="UP000824469"/>
    </source>
</evidence>
<organism evidence="7 8">
    <name type="scientific">Taxus chinensis</name>
    <name type="common">Chinese yew</name>
    <name type="synonym">Taxus wallichiana var. chinensis</name>
    <dbReference type="NCBI Taxonomy" id="29808"/>
    <lineage>
        <taxon>Eukaryota</taxon>
        <taxon>Viridiplantae</taxon>
        <taxon>Streptophyta</taxon>
        <taxon>Embryophyta</taxon>
        <taxon>Tracheophyta</taxon>
        <taxon>Spermatophyta</taxon>
        <taxon>Pinopsida</taxon>
        <taxon>Pinidae</taxon>
        <taxon>Conifers II</taxon>
        <taxon>Cupressales</taxon>
        <taxon>Taxaceae</taxon>
        <taxon>Taxus</taxon>
    </lineage>
</organism>
<evidence type="ECO:0000259" key="6">
    <source>
        <dbReference type="PROSITE" id="PS51396"/>
    </source>
</evidence>
<dbReference type="OMA" id="LANIMQI"/>
<evidence type="ECO:0000313" key="7">
    <source>
        <dbReference type="EMBL" id="KAH9302955.1"/>
    </source>
</evidence>
<dbReference type="PROSITE" id="PS51394">
    <property type="entry name" value="PFU"/>
    <property type="match status" value="1"/>
</dbReference>
<protein>
    <submittedName>
        <fullName evidence="7">Uncharacterized protein</fullName>
    </submittedName>
</protein>
<dbReference type="AlphaFoldDB" id="A0AA38CLM4"/>
<proteinExistence type="predicted"/>
<gene>
    <name evidence="7" type="ORF">KI387_014538</name>
</gene>
<feature type="non-terminal residue" evidence="7">
    <location>
        <position position="1"/>
    </location>
</feature>
<dbReference type="Pfam" id="PF09070">
    <property type="entry name" value="PFU"/>
    <property type="match status" value="1"/>
</dbReference>
<dbReference type="InterPro" id="IPR015155">
    <property type="entry name" value="PFU"/>
</dbReference>
<reference evidence="7 8" key="1">
    <citation type="journal article" date="2021" name="Nat. Plants">
        <title>The Taxus genome provides insights into paclitaxel biosynthesis.</title>
        <authorList>
            <person name="Xiong X."/>
            <person name="Gou J."/>
            <person name="Liao Q."/>
            <person name="Li Y."/>
            <person name="Zhou Q."/>
            <person name="Bi G."/>
            <person name="Li C."/>
            <person name="Du R."/>
            <person name="Wang X."/>
            <person name="Sun T."/>
            <person name="Guo L."/>
            <person name="Liang H."/>
            <person name="Lu P."/>
            <person name="Wu Y."/>
            <person name="Zhang Z."/>
            <person name="Ro D.K."/>
            <person name="Shang Y."/>
            <person name="Huang S."/>
            <person name="Yan J."/>
        </authorList>
    </citation>
    <scope>NUCLEOTIDE SEQUENCE [LARGE SCALE GENOMIC DNA]</scope>
    <source>
        <tissue evidence="7">Leaf</tissue>
    </source>
</reference>